<keyword evidence="4" id="KW-1185">Reference proteome</keyword>
<dbReference type="AlphaFoldDB" id="A0A8T0H6X5"/>
<feature type="signal peptide" evidence="1">
    <location>
        <begin position="1"/>
        <end position="27"/>
    </location>
</feature>
<name>A0A8T0H6X5_CERPU</name>
<dbReference type="EMBL" id="CM026428">
    <property type="protein sequence ID" value="KAG0565918.1"/>
    <property type="molecule type" value="Genomic_DNA"/>
</dbReference>
<evidence type="ECO:0000313" key="4">
    <source>
        <dbReference type="Proteomes" id="UP000822688"/>
    </source>
</evidence>
<protein>
    <recommendedName>
        <fullName evidence="2">Vanadium-dependent haloperoxidase NapH1-like second helical-bundle domain-containing protein</fullName>
    </recommendedName>
</protein>
<dbReference type="PANTHER" id="PTHR34599">
    <property type="entry name" value="PEROXIDASE-RELATED"/>
    <property type="match status" value="1"/>
</dbReference>
<feature type="chain" id="PRO_5035898160" description="Vanadium-dependent haloperoxidase NapH1-like second helical-bundle domain-containing protein" evidence="1">
    <location>
        <begin position="28"/>
        <end position="484"/>
    </location>
</feature>
<dbReference type="SUPFAM" id="SSF48317">
    <property type="entry name" value="Acid phosphatase/Vanadium-dependent haloperoxidase"/>
    <property type="match status" value="1"/>
</dbReference>
<dbReference type="Pfam" id="PF22778">
    <property type="entry name" value="VCPO_2nd"/>
    <property type="match status" value="1"/>
</dbReference>
<dbReference type="Gene3D" id="1.10.606.20">
    <property type="match status" value="1"/>
</dbReference>
<dbReference type="InterPro" id="IPR052559">
    <property type="entry name" value="V-haloperoxidase"/>
</dbReference>
<dbReference type="InterPro" id="IPR036938">
    <property type="entry name" value="PAP2/HPO_sf"/>
</dbReference>
<organism evidence="3 4">
    <name type="scientific">Ceratodon purpureus</name>
    <name type="common">Fire moss</name>
    <name type="synonym">Dicranum purpureum</name>
    <dbReference type="NCBI Taxonomy" id="3225"/>
    <lineage>
        <taxon>Eukaryota</taxon>
        <taxon>Viridiplantae</taxon>
        <taxon>Streptophyta</taxon>
        <taxon>Embryophyta</taxon>
        <taxon>Bryophyta</taxon>
        <taxon>Bryophytina</taxon>
        <taxon>Bryopsida</taxon>
        <taxon>Dicranidae</taxon>
        <taxon>Pseudoditrichales</taxon>
        <taxon>Ditrichaceae</taxon>
        <taxon>Ceratodon</taxon>
    </lineage>
</organism>
<feature type="domain" description="Vanadium-dependent haloperoxidase NapH1-like second helical-bundle" evidence="2">
    <location>
        <begin position="330"/>
        <end position="448"/>
    </location>
</feature>
<dbReference type="Proteomes" id="UP000822688">
    <property type="component" value="Chromosome 7"/>
</dbReference>
<evidence type="ECO:0000256" key="1">
    <source>
        <dbReference type="SAM" id="SignalP"/>
    </source>
</evidence>
<reference evidence="3" key="1">
    <citation type="submission" date="2020-06" db="EMBL/GenBank/DDBJ databases">
        <title>WGS assembly of Ceratodon purpureus strain R40.</title>
        <authorList>
            <person name="Carey S.B."/>
            <person name="Jenkins J."/>
            <person name="Shu S."/>
            <person name="Lovell J.T."/>
            <person name="Sreedasyam A."/>
            <person name="Maumus F."/>
            <person name="Tiley G.P."/>
            <person name="Fernandez-Pozo N."/>
            <person name="Barry K."/>
            <person name="Chen C."/>
            <person name="Wang M."/>
            <person name="Lipzen A."/>
            <person name="Daum C."/>
            <person name="Saski C.A."/>
            <person name="Payton A.C."/>
            <person name="Mcbreen J.C."/>
            <person name="Conrad R.E."/>
            <person name="Kollar L.M."/>
            <person name="Olsson S."/>
            <person name="Huttunen S."/>
            <person name="Landis J.B."/>
            <person name="Wickett N.J."/>
            <person name="Johnson M.G."/>
            <person name="Rensing S.A."/>
            <person name="Grimwood J."/>
            <person name="Schmutz J."/>
            <person name="Mcdaniel S.F."/>
        </authorList>
    </citation>
    <scope>NUCLEOTIDE SEQUENCE</scope>
    <source>
        <strain evidence="3">R40</strain>
    </source>
</reference>
<evidence type="ECO:0000313" key="3">
    <source>
        <dbReference type="EMBL" id="KAG0565918.1"/>
    </source>
</evidence>
<sequence length="484" mass="52839">MGRFMEALVLASAISVIVLQFPSGVVGNSKREVGVSVVLEWTDLHDWLLCSDVRQVAGPGVEIVGALAGQIHLLDRFTSFNFTSRSSCTTESAVVAYASHRILSHYYPWAIDKFIDPLLNRHITTLKLSTSQSLLGQRIGEAVADEVASKRTTAKPFSLRAVKSTLTAASPHPTPGLYRYLNASAAGQDAMNFVLHNAALSNTFLLKDPLEFIKNHILGDVRPPKVPSPEFDRDWKALKDIGRIDWPGRTLIMNLTADFYGCQRVNSSTCSIDGKMHKVMKAILPPKATVAETVTLLAKLSVAIFDTGVVLDTLQYGFWFWRPVMAFRSGDAQHAAIPSWTPYAFTPPHPEFPSGTVINVAAAVRILELHFGDDVGAFSVPGSGVNLPSCGTAGLPEPTFNYTSLADVVHTAQLARMYAGAHWNSSVEAAAVAGRRVGEWIHEHWAQRTPTGVLPDSKYLKVVAKLPNKAGEWSPIRFESIQLK</sequence>
<keyword evidence="1" id="KW-0732">Signal</keyword>
<evidence type="ECO:0000259" key="2">
    <source>
        <dbReference type="Pfam" id="PF22778"/>
    </source>
</evidence>
<dbReference type="PANTHER" id="PTHR34599:SF1">
    <property type="entry name" value="PHOSPHATIDIC ACID PHOSPHATASE TYPE 2_HALOPEROXIDASE DOMAIN-CONTAINING PROTEIN"/>
    <property type="match status" value="1"/>
</dbReference>
<accession>A0A8T0H6X5</accession>
<gene>
    <name evidence="3" type="ORF">KC19_7G023500</name>
</gene>
<proteinExistence type="predicted"/>
<comment type="caution">
    <text evidence="3">The sequence shown here is derived from an EMBL/GenBank/DDBJ whole genome shotgun (WGS) entry which is preliminary data.</text>
</comment>
<dbReference type="InterPro" id="IPR055161">
    <property type="entry name" value="NapH1-like_2nd"/>
</dbReference>